<protein>
    <submittedName>
        <fullName evidence="2">Uncharacterized protein</fullName>
    </submittedName>
</protein>
<reference evidence="2" key="1">
    <citation type="submission" date="2021-05" db="EMBL/GenBank/DDBJ databases">
        <title>The genome of the haptophyte Pavlova lutheri (Diacronema luteri, Pavlovales) - a model for lipid biosynthesis in eukaryotic algae.</title>
        <authorList>
            <person name="Hulatt C.J."/>
            <person name="Posewitz M.C."/>
        </authorList>
    </citation>
    <scope>NUCLEOTIDE SEQUENCE</scope>
    <source>
        <strain evidence="2">NIVA-4/92</strain>
    </source>
</reference>
<feature type="region of interest" description="Disordered" evidence="1">
    <location>
        <begin position="871"/>
        <end position="891"/>
    </location>
</feature>
<dbReference type="Proteomes" id="UP000751190">
    <property type="component" value="Unassembled WGS sequence"/>
</dbReference>
<dbReference type="InterPro" id="IPR016024">
    <property type="entry name" value="ARM-type_fold"/>
</dbReference>
<dbReference type="InterPro" id="IPR000048">
    <property type="entry name" value="IQ_motif_EF-hand-BS"/>
</dbReference>
<dbReference type="PROSITE" id="PS50096">
    <property type="entry name" value="IQ"/>
    <property type="match status" value="3"/>
</dbReference>
<feature type="compositionally biased region" description="Low complexity" evidence="1">
    <location>
        <begin position="324"/>
        <end position="345"/>
    </location>
</feature>
<gene>
    <name evidence="2" type="ORF">KFE25_009772</name>
</gene>
<comment type="caution">
    <text evidence="2">The sequence shown here is derived from an EMBL/GenBank/DDBJ whole genome shotgun (WGS) entry which is preliminary data.</text>
</comment>
<name>A0A8J5X4X1_DIALT</name>
<dbReference type="AlphaFoldDB" id="A0A8J5X4X1"/>
<dbReference type="OMA" id="RMSINAS"/>
<evidence type="ECO:0000313" key="2">
    <source>
        <dbReference type="EMBL" id="KAG8457874.1"/>
    </source>
</evidence>
<evidence type="ECO:0000313" key="3">
    <source>
        <dbReference type="Proteomes" id="UP000751190"/>
    </source>
</evidence>
<keyword evidence="3" id="KW-1185">Reference proteome</keyword>
<dbReference type="SUPFAM" id="SSF48371">
    <property type="entry name" value="ARM repeat"/>
    <property type="match status" value="1"/>
</dbReference>
<proteinExistence type="predicted"/>
<sequence length="1216" mass="125102">MATLAARAAELSKVLNAQEEVGEWLRAPLHGLLQLVQDAASAPPAQLDALAEALESGLAENLVWLTGRLCYPELVSMAHVAEAALVHAAQLGESFVAALRAAGAFDLFMRSTISPDVQLRNCGVRGLLPMLADAELLAELINTGGAQVDVLQMVLGDDHVGDESARLAAAAAEAVIGLVYARDEAFADSTSARSARTPSEADAADESAEGEQAGAIDSPLPTSLARRSLRLSAGGLVAVSPRSEPARRRLSARSEANARAESPRGGGGTPAVDAGAEGEPAPVPSKALRLSSASARRRSSRESPELPGPHAPRGGGASSPPPAASGAGVAASTDDAAASTPLSSARLVDASCSRAQPAEERLADAAPLSELPAARGGGAHAEGAAASGAVRDERAPPPPPPPRPHSPSAPAPAGPTKATWHGGSSPADARATASAGTGVPPNDVRGSLPPSGEARRYAGATRIQRIARGRHARRFVAAELPRLRAQRELAQRMRLLRALTNLGFRIAPRAARDERMAAVQALFELLKGVSVEQEQAVALAVAQSSLPADLAGLAAHEVASGESHSAALCLATMTNLASIGAAAPLAKAGALTLLVDALMSSDPPTVYYGTACLQNILAEAEVLESYELMAQIGASAVEARLEALAQVPNAHMATVASGALANVRQSPQRAQLHAATLVQAHMRGTLARMAAADLALATLRRQEEAERPLLAEHRRESLGRLSAFRSTLVQRRKPHALARHEASVAARLAEVEERARRTEADITERIASAELAARRAEALAAVRVREAAVAARLAEAENASLRIVRTAAHAADDAARAVARAAGGEPAALEAAARATEAATTAAASADAARARVAQVATEAAALDALDAPAAGARASGGGKHRRSSSRSDVGAASGQIARMLGSDAVADLLRLARAHAAGSGGALSKEGVARAAAAAAAAAAELGAAAASLAREAREASQMAEVAEVEWLVAAAAARAAEADVQLQMRAEAEAKAATGRATDRAAEAAALSHELAREAVDAAEEASVGVAAAAVERDELKRERLRARARDAARRSAEAAAGSAAAARVAEEAAAEAQAQQDKAAVRLQAAARRRAVRRHIGRYVEAKEAAERARAHERRQVEARTREARARRALVVARAERLRDGLSADDVRRLAAAMLQASFRRLVAAREGVYAAYLSAMDEAAAMLLPAGAIAARPRPRAIGPTIFVRQVVPVWF</sequence>
<feature type="compositionally biased region" description="Pro residues" evidence="1">
    <location>
        <begin position="396"/>
        <end position="413"/>
    </location>
</feature>
<feature type="region of interest" description="Disordered" evidence="1">
    <location>
        <begin position="239"/>
        <end position="457"/>
    </location>
</feature>
<dbReference type="SMART" id="SM00015">
    <property type="entry name" value="IQ"/>
    <property type="match status" value="3"/>
</dbReference>
<feature type="compositionally biased region" description="Low complexity" evidence="1">
    <location>
        <begin position="284"/>
        <end position="294"/>
    </location>
</feature>
<evidence type="ECO:0000256" key="1">
    <source>
        <dbReference type="SAM" id="MobiDB-lite"/>
    </source>
</evidence>
<accession>A0A8J5X4X1</accession>
<organism evidence="2 3">
    <name type="scientific">Diacronema lutheri</name>
    <name type="common">Unicellular marine alga</name>
    <name type="synonym">Monochrysis lutheri</name>
    <dbReference type="NCBI Taxonomy" id="2081491"/>
    <lineage>
        <taxon>Eukaryota</taxon>
        <taxon>Haptista</taxon>
        <taxon>Haptophyta</taxon>
        <taxon>Pavlovophyceae</taxon>
        <taxon>Pavlovales</taxon>
        <taxon>Pavlovaceae</taxon>
        <taxon>Diacronema</taxon>
    </lineage>
</organism>
<dbReference type="EMBL" id="JAGTXO010000061">
    <property type="protein sequence ID" value="KAG8457874.1"/>
    <property type="molecule type" value="Genomic_DNA"/>
</dbReference>
<feature type="region of interest" description="Disordered" evidence="1">
    <location>
        <begin position="189"/>
        <end position="221"/>
    </location>
</feature>